<geneLocation type="plasmid" evidence="1 2">
    <name>p11801_4</name>
</geneLocation>
<gene>
    <name evidence="1" type="ORF">DOP62_14315</name>
</gene>
<reference evidence="1" key="1">
    <citation type="submission" date="2024-01" db="EMBL/GenBank/DDBJ databases">
        <title>De novo genome assembly and pan-genome analysis of the fast-growing Indian isolates of Synechococcus elongatus: Potential chassis for bioproduction.</title>
        <authorList>
            <person name="Jain V.S."/>
            <person name="Schubert M.G."/>
            <person name="Pritam P."/>
            <person name="Sarnaik A.P."/>
            <person name="Jaiswal D."/>
            <person name="Church G.M."/>
            <person name="Wangikar P."/>
        </authorList>
    </citation>
    <scope>NUCLEOTIDE SEQUENCE</scope>
    <source>
        <strain evidence="1">PCC 11801</strain>
    </source>
</reference>
<dbReference type="Proteomes" id="UP000267249">
    <property type="component" value="Plasmid p11801_4"/>
</dbReference>
<evidence type="ECO:0000313" key="2">
    <source>
        <dbReference type="Proteomes" id="UP000267249"/>
    </source>
</evidence>
<dbReference type="EMBL" id="CP143531">
    <property type="protein sequence ID" value="WVS92261.1"/>
    <property type="molecule type" value="Genomic_DNA"/>
</dbReference>
<sequence>MAVKDQQLGTYIPSLVRERVIPQKALDAMRAIKGDREKSREILVRIGIISKEGGLAPEYQSDQE</sequence>
<keyword evidence="1" id="KW-0614">Plasmid</keyword>
<protein>
    <submittedName>
        <fullName evidence="1">Uncharacterized protein</fullName>
    </submittedName>
</protein>
<accession>A0ACD5A339</accession>
<proteinExistence type="predicted"/>
<organism evidence="1 2">
    <name type="scientific">Synechococcus elongatus PCC 11801</name>
    <dbReference type="NCBI Taxonomy" id="2219813"/>
    <lineage>
        <taxon>Bacteria</taxon>
        <taxon>Bacillati</taxon>
        <taxon>Cyanobacteriota</taxon>
        <taxon>Cyanophyceae</taxon>
        <taxon>Synechococcales</taxon>
        <taxon>Synechococcaceae</taxon>
        <taxon>Synechococcus</taxon>
    </lineage>
</organism>
<evidence type="ECO:0000313" key="1">
    <source>
        <dbReference type="EMBL" id="WVS92261.1"/>
    </source>
</evidence>
<name>A0ACD5A339_SYNEL</name>